<dbReference type="AlphaFoldDB" id="A0A382N329"/>
<evidence type="ECO:0008006" key="3">
    <source>
        <dbReference type="Google" id="ProtNLM"/>
    </source>
</evidence>
<accession>A0A382N329</accession>
<feature type="transmembrane region" description="Helical" evidence="1">
    <location>
        <begin position="193"/>
        <end position="211"/>
    </location>
</feature>
<keyword evidence="1" id="KW-0812">Transmembrane</keyword>
<evidence type="ECO:0000313" key="2">
    <source>
        <dbReference type="EMBL" id="SVC53971.1"/>
    </source>
</evidence>
<feature type="transmembrane region" description="Helical" evidence="1">
    <location>
        <begin position="41"/>
        <end position="58"/>
    </location>
</feature>
<dbReference type="EMBL" id="UINC01096790">
    <property type="protein sequence ID" value="SVC53971.1"/>
    <property type="molecule type" value="Genomic_DNA"/>
</dbReference>
<keyword evidence="1" id="KW-0472">Membrane</keyword>
<organism evidence="2">
    <name type="scientific">marine metagenome</name>
    <dbReference type="NCBI Taxonomy" id="408172"/>
    <lineage>
        <taxon>unclassified sequences</taxon>
        <taxon>metagenomes</taxon>
        <taxon>ecological metagenomes</taxon>
    </lineage>
</organism>
<keyword evidence="1" id="KW-1133">Transmembrane helix</keyword>
<sequence length="226" mass="25891">AVALGAAILSKLIPAMCAAAYWRHWQGSGPWSWFDPRPRAPLMLTIGVVAAGYALFMTDGTDLFRGLQTYALKWRFNDGVFVLVYEVLRDRSLKWDDGALLVARQVCAFLWFGILIWALRWRDPVRISFCLLGAYIVISPTVHPWYLIWVLPFLPLFPRPAWVVWSWTILLSYEVLTGYRLTGAWEPASWALWAQYGPFFLLLALELLRGWRRASVPPERSSASDV</sequence>
<proteinExistence type="predicted"/>
<protein>
    <recommendedName>
        <fullName evidence="3">DUF2029 domain-containing protein</fullName>
    </recommendedName>
</protein>
<name>A0A382N329_9ZZZZ</name>
<gene>
    <name evidence="2" type="ORF">METZ01_LOCUS306825</name>
</gene>
<reference evidence="2" key="1">
    <citation type="submission" date="2018-05" db="EMBL/GenBank/DDBJ databases">
        <authorList>
            <person name="Lanie J.A."/>
            <person name="Ng W.-L."/>
            <person name="Kazmierczak K.M."/>
            <person name="Andrzejewski T.M."/>
            <person name="Davidsen T.M."/>
            <person name="Wayne K.J."/>
            <person name="Tettelin H."/>
            <person name="Glass J.I."/>
            <person name="Rusch D."/>
            <person name="Podicherti R."/>
            <person name="Tsui H.-C.T."/>
            <person name="Winkler M.E."/>
        </authorList>
    </citation>
    <scope>NUCLEOTIDE SEQUENCE</scope>
</reference>
<feature type="transmembrane region" description="Helical" evidence="1">
    <location>
        <begin position="125"/>
        <end position="149"/>
    </location>
</feature>
<feature type="transmembrane region" description="Helical" evidence="1">
    <location>
        <begin position="161"/>
        <end position="181"/>
    </location>
</feature>
<feature type="transmembrane region" description="Helical" evidence="1">
    <location>
        <begin position="98"/>
        <end position="119"/>
    </location>
</feature>
<feature type="non-terminal residue" evidence="2">
    <location>
        <position position="1"/>
    </location>
</feature>
<evidence type="ECO:0000256" key="1">
    <source>
        <dbReference type="SAM" id="Phobius"/>
    </source>
</evidence>